<gene>
    <name evidence="2" type="ORF">GAK30_00792</name>
</gene>
<proteinExistence type="predicted"/>
<dbReference type="Gene3D" id="3.10.450.350">
    <property type="match status" value="1"/>
</dbReference>
<evidence type="ECO:0000313" key="2">
    <source>
        <dbReference type="EMBL" id="KAF1023102.1"/>
    </source>
</evidence>
<comment type="caution">
    <text evidence="2">The sequence shown here is derived from an EMBL/GenBank/DDBJ whole genome shotgun (WGS) entry which is preliminary data.</text>
</comment>
<dbReference type="EMBL" id="WNDQ01000007">
    <property type="protein sequence ID" value="KAF1023102.1"/>
    <property type="molecule type" value="Genomic_DNA"/>
</dbReference>
<evidence type="ECO:0000256" key="1">
    <source>
        <dbReference type="SAM" id="MobiDB-lite"/>
    </source>
</evidence>
<dbReference type="AlphaFoldDB" id="A0A7V8JRN8"/>
<dbReference type="Proteomes" id="UP000461670">
    <property type="component" value="Unassembled WGS sequence"/>
</dbReference>
<evidence type="ECO:0000313" key="3">
    <source>
        <dbReference type="Proteomes" id="UP000461670"/>
    </source>
</evidence>
<sequence length="181" mass="19098">MMAAAMLTSGATAFAVATLGPDASDLPVHQVLEAVTPQVTELAPLSAADLLPFTLYRTESVRSGDSVDSLLARLGVADSAAAAFMRRDATVRQQILARAGRTVNAETDDSNRLTKLTVRYVDDNSGNFKRLVITPTPRQPANADSPPASRPPPWSRPSGSVAATSPARCSPPWTRRACPTA</sequence>
<name>A0A7V8JRN8_9BURK</name>
<reference evidence="3" key="1">
    <citation type="journal article" date="2020" name="MBio">
        <title>Horizontal gene transfer to a defensive symbiont with a reduced genome amongst a multipartite beetle microbiome.</title>
        <authorList>
            <person name="Waterworth S.C."/>
            <person name="Florez L.V."/>
            <person name="Rees E.R."/>
            <person name="Hertweck C."/>
            <person name="Kaltenpoth M."/>
            <person name="Kwan J.C."/>
        </authorList>
    </citation>
    <scope>NUCLEOTIDE SEQUENCE [LARGE SCALE GENOMIC DNA]</scope>
</reference>
<organism evidence="2 3">
    <name type="scientific">Paracidovorax wautersii</name>
    <dbReference type="NCBI Taxonomy" id="1177982"/>
    <lineage>
        <taxon>Bacteria</taxon>
        <taxon>Pseudomonadati</taxon>
        <taxon>Pseudomonadota</taxon>
        <taxon>Betaproteobacteria</taxon>
        <taxon>Burkholderiales</taxon>
        <taxon>Comamonadaceae</taxon>
        <taxon>Paracidovorax</taxon>
    </lineage>
</organism>
<accession>A0A7V8JRN8</accession>
<protein>
    <submittedName>
        <fullName evidence="2">Uncharacterized protein</fullName>
    </submittedName>
</protein>
<feature type="region of interest" description="Disordered" evidence="1">
    <location>
        <begin position="130"/>
        <end position="181"/>
    </location>
</feature>